<evidence type="ECO:0000256" key="5">
    <source>
        <dbReference type="SAM" id="Phobius"/>
    </source>
</evidence>
<evidence type="ECO:0000256" key="1">
    <source>
        <dbReference type="ARBA" id="ARBA00004141"/>
    </source>
</evidence>
<dbReference type="AlphaFoldDB" id="A0A8J3J2M1"/>
<evidence type="ECO:0000313" key="7">
    <source>
        <dbReference type="Proteomes" id="UP000612808"/>
    </source>
</evidence>
<name>A0A8J3J2M1_9ACTN</name>
<reference evidence="6" key="1">
    <citation type="submission" date="2021-01" db="EMBL/GenBank/DDBJ databases">
        <title>Whole genome shotgun sequence of Actinocatenispora rupis NBRC 107355.</title>
        <authorList>
            <person name="Komaki H."/>
            <person name="Tamura T."/>
        </authorList>
    </citation>
    <scope>NUCLEOTIDE SEQUENCE</scope>
    <source>
        <strain evidence="6">NBRC 107355</strain>
    </source>
</reference>
<feature type="transmembrane region" description="Helical" evidence="5">
    <location>
        <begin position="58"/>
        <end position="87"/>
    </location>
</feature>
<gene>
    <name evidence="6" type="ORF">Aru02nite_55400</name>
</gene>
<dbReference type="Pfam" id="PF13564">
    <property type="entry name" value="DoxX_2"/>
    <property type="match status" value="1"/>
</dbReference>
<dbReference type="Proteomes" id="UP000612808">
    <property type="component" value="Unassembled WGS sequence"/>
</dbReference>
<comment type="caution">
    <text evidence="6">The sequence shown here is derived from an EMBL/GenBank/DDBJ whole genome shotgun (WGS) entry which is preliminary data.</text>
</comment>
<keyword evidence="7" id="KW-1185">Reference proteome</keyword>
<keyword evidence="2 5" id="KW-0812">Transmembrane</keyword>
<feature type="transmembrane region" description="Helical" evidence="5">
    <location>
        <begin position="19"/>
        <end position="37"/>
    </location>
</feature>
<protein>
    <recommendedName>
        <fullName evidence="8">DoxX-like family protein</fullName>
    </recommendedName>
</protein>
<dbReference type="RefSeq" id="WP_203662491.1">
    <property type="nucleotide sequence ID" value="NZ_BAAAZM010000017.1"/>
</dbReference>
<proteinExistence type="predicted"/>
<feature type="transmembrane region" description="Helical" evidence="5">
    <location>
        <begin position="99"/>
        <end position="117"/>
    </location>
</feature>
<dbReference type="InterPro" id="IPR032808">
    <property type="entry name" value="DoxX"/>
</dbReference>
<accession>A0A8J3J2M1</accession>
<dbReference type="EMBL" id="BOMB01000032">
    <property type="protein sequence ID" value="GID14651.1"/>
    <property type="molecule type" value="Genomic_DNA"/>
</dbReference>
<organism evidence="6 7">
    <name type="scientific">Actinocatenispora rupis</name>
    <dbReference type="NCBI Taxonomy" id="519421"/>
    <lineage>
        <taxon>Bacteria</taxon>
        <taxon>Bacillati</taxon>
        <taxon>Actinomycetota</taxon>
        <taxon>Actinomycetes</taxon>
        <taxon>Micromonosporales</taxon>
        <taxon>Micromonosporaceae</taxon>
        <taxon>Actinocatenispora</taxon>
    </lineage>
</organism>
<evidence type="ECO:0008006" key="8">
    <source>
        <dbReference type="Google" id="ProtNLM"/>
    </source>
</evidence>
<dbReference type="GO" id="GO:0016020">
    <property type="term" value="C:membrane"/>
    <property type="evidence" value="ECO:0007669"/>
    <property type="project" value="UniProtKB-SubCell"/>
</dbReference>
<keyword evidence="4 5" id="KW-0472">Membrane</keyword>
<keyword evidence="3 5" id="KW-1133">Transmembrane helix</keyword>
<evidence type="ECO:0000256" key="3">
    <source>
        <dbReference type="ARBA" id="ARBA00022989"/>
    </source>
</evidence>
<evidence type="ECO:0000256" key="4">
    <source>
        <dbReference type="ARBA" id="ARBA00023136"/>
    </source>
</evidence>
<sequence length="135" mass="13973">MEPITSSAPLRPAWHRTLWVVQVVAAVGFAAAAAAKLSGSPEVVATFRAIGGGDWLRYLVAALELAGAVALFVPRLVGLAGVAFVALTVGATVTQLVTGASPVMALLMLVLSAVIAWGRRSSIGRLRADLTRRRG</sequence>
<evidence type="ECO:0000256" key="2">
    <source>
        <dbReference type="ARBA" id="ARBA00022692"/>
    </source>
</evidence>
<evidence type="ECO:0000313" key="6">
    <source>
        <dbReference type="EMBL" id="GID14651.1"/>
    </source>
</evidence>
<comment type="subcellular location">
    <subcellularLocation>
        <location evidence="1">Membrane</location>
        <topology evidence="1">Multi-pass membrane protein</topology>
    </subcellularLocation>
</comment>